<keyword evidence="2" id="KW-0808">Transferase</keyword>
<evidence type="ECO:0000313" key="2">
    <source>
        <dbReference type="EMBL" id="PMD22736.1"/>
    </source>
</evidence>
<dbReference type="Proteomes" id="UP000235672">
    <property type="component" value="Unassembled WGS sequence"/>
</dbReference>
<dbReference type="EMBL" id="KZ613476">
    <property type="protein sequence ID" value="PMD22736.1"/>
    <property type="molecule type" value="Genomic_DNA"/>
</dbReference>
<feature type="compositionally biased region" description="Low complexity" evidence="1">
    <location>
        <begin position="1"/>
        <end position="19"/>
    </location>
</feature>
<dbReference type="PANTHER" id="PTHR43591:SF31">
    <property type="entry name" value="LAEA-LIKE, PUTATIVE (AFU_ORTHOLOGUE AFUA_8G01930)-RELATED"/>
    <property type="match status" value="1"/>
</dbReference>
<keyword evidence="3" id="KW-1185">Reference proteome</keyword>
<dbReference type="Gene3D" id="3.40.50.150">
    <property type="entry name" value="Vaccinia Virus protein VP39"/>
    <property type="match status" value="1"/>
</dbReference>
<name>A0A2J6Q8X2_9HELO</name>
<gene>
    <name evidence="2" type="ORF">NA56DRAFT_644356</name>
</gene>
<proteinExistence type="predicted"/>
<dbReference type="GO" id="GO:0008168">
    <property type="term" value="F:methyltransferase activity"/>
    <property type="evidence" value="ECO:0007669"/>
    <property type="project" value="UniProtKB-KW"/>
</dbReference>
<evidence type="ECO:0000313" key="3">
    <source>
        <dbReference type="Proteomes" id="UP000235672"/>
    </source>
</evidence>
<dbReference type="GO" id="GO:0032259">
    <property type="term" value="P:methylation"/>
    <property type="evidence" value="ECO:0007669"/>
    <property type="project" value="UniProtKB-KW"/>
</dbReference>
<protein>
    <submittedName>
        <fullName evidence="2">S-adenosyl-L-methionine-dependent methyltransferase</fullName>
    </submittedName>
</protein>
<sequence>MSLTPDVEAAAAAAETGDTPPAPPAPAATQIIVADDPDDGDSAIGEEQDFVSTTSITSSIYKFREENGRTYNAYGDRTYWLPNDEDEKSRLDLQHHLFQLTLGGKLFTAPIDPKKTLRVLDVGTGTGIWAIDYADEHPQAEVLGVDVSPIQPSFVPPNVRFEVDDAEKPWSYAKEFDFIFSRMMTGSFGNWRAYIQECFDHTNPGGYLEVEDILSPPQCQDDTLKGTALEKWGNLFLESSIKLGVPLDSALSIKKNMEEAGYVDVVQVIYEWPMNKWPADKNMKTIGLWSHEATTATLSDMTTALFGRGLGWTPEEVEVFLVDVRKDMKNPRIHAYWPIYVVHGKKPE</sequence>
<dbReference type="STRING" id="1745343.A0A2J6Q8X2"/>
<dbReference type="OrthoDB" id="2013972at2759"/>
<dbReference type="PANTHER" id="PTHR43591">
    <property type="entry name" value="METHYLTRANSFERASE"/>
    <property type="match status" value="1"/>
</dbReference>
<dbReference type="InterPro" id="IPR029063">
    <property type="entry name" value="SAM-dependent_MTases_sf"/>
</dbReference>
<keyword evidence="2" id="KW-0489">Methyltransferase</keyword>
<evidence type="ECO:0000256" key="1">
    <source>
        <dbReference type="SAM" id="MobiDB-lite"/>
    </source>
</evidence>
<feature type="region of interest" description="Disordered" evidence="1">
    <location>
        <begin position="1"/>
        <end position="29"/>
    </location>
</feature>
<dbReference type="SUPFAM" id="SSF53335">
    <property type="entry name" value="S-adenosyl-L-methionine-dependent methyltransferases"/>
    <property type="match status" value="1"/>
</dbReference>
<organism evidence="2 3">
    <name type="scientific">Hyaloscypha hepaticicola</name>
    <dbReference type="NCBI Taxonomy" id="2082293"/>
    <lineage>
        <taxon>Eukaryota</taxon>
        <taxon>Fungi</taxon>
        <taxon>Dikarya</taxon>
        <taxon>Ascomycota</taxon>
        <taxon>Pezizomycotina</taxon>
        <taxon>Leotiomycetes</taxon>
        <taxon>Helotiales</taxon>
        <taxon>Hyaloscyphaceae</taxon>
        <taxon>Hyaloscypha</taxon>
    </lineage>
</organism>
<dbReference type="AlphaFoldDB" id="A0A2J6Q8X2"/>
<dbReference type="CDD" id="cd02440">
    <property type="entry name" value="AdoMet_MTases"/>
    <property type="match status" value="1"/>
</dbReference>
<accession>A0A2J6Q8X2</accession>
<reference evidence="2 3" key="1">
    <citation type="submission" date="2016-05" db="EMBL/GenBank/DDBJ databases">
        <title>A degradative enzymes factory behind the ericoid mycorrhizal symbiosis.</title>
        <authorList>
            <consortium name="DOE Joint Genome Institute"/>
            <person name="Martino E."/>
            <person name="Morin E."/>
            <person name="Grelet G."/>
            <person name="Kuo A."/>
            <person name="Kohler A."/>
            <person name="Daghino S."/>
            <person name="Barry K."/>
            <person name="Choi C."/>
            <person name="Cichocki N."/>
            <person name="Clum A."/>
            <person name="Copeland A."/>
            <person name="Hainaut M."/>
            <person name="Haridas S."/>
            <person name="Labutti K."/>
            <person name="Lindquist E."/>
            <person name="Lipzen A."/>
            <person name="Khouja H.-R."/>
            <person name="Murat C."/>
            <person name="Ohm R."/>
            <person name="Olson A."/>
            <person name="Spatafora J."/>
            <person name="Veneault-Fourrey C."/>
            <person name="Henrissat B."/>
            <person name="Grigoriev I."/>
            <person name="Martin F."/>
            <person name="Perotto S."/>
        </authorList>
    </citation>
    <scope>NUCLEOTIDE SEQUENCE [LARGE SCALE GENOMIC DNA]</scope>
    <source>
        <strain evidence="2 3">UAMH 7357</strain>
    </source>
</reference>
<dbReference type="Pfam" id="PF13489">
    <property type="entry name" value="Methyltransf_23"/>
    <property type="match status" value="1"/>
</dbReference>